<comment type="caution">
    <text evidence="2">The sequence shown here is derived from an EMBL/GenBank/DDBJ whole genome shotgun (WGS) entry which is preliminary data.</text>
</comment>
<protein>
    <recommendedName>
        <fullName evidence="1">NADP-dependent oxidoreductase domain-containing protein</fullName>
    </recommendedName>
</protein>
<sequence length="143" mass="16112">MEQRRFGSTKREVAAIGQGTWYIDRCARASAIAALRQGLDLGMTHIDTAQMYGSAEEVVAEAIALQKRVVASSQKASRVRISLDTRNFPHLRDTGYTTTISGFMPWIPPVSYTHLDVYKRQTRSCLLIYLEKKAECIANLSEW</sequence>
<gene>
    <name evidence="2" type="ORF">DA73_0234785</name>
</gene>
<dbReference type="InterPro" id="IPR036812">
    <property type="entry name" value="NAD(P)_OxRdtase_dom_sf"/>
</dbReference>
<dbReference type="PANTHER" id="PTHR43638:SF3">
    <property type="entry name" value="ALDEHYDE REDUCTASE"/>
    <property type="match status" value="1"/>
</dbReference>
<feature type="domain" description="NADP-dependent oxidoreductase" evidence="1">
    <location>
        <begin position="16"/>
        <end position="82"/>
    </location>
</feature>
<dbReference type="InterPro" id="IPR023210">
    <property type="entry name" value="NADP_OxRdtase_dom"/>
</dbReference>
<dbReference type="EMBL" id="JHEG02000059">
    <property type="protein sequence ID" value="KIE06538.1"/>
    <property type="molecule type" value="Genomic_DNA"/>
</dbReference>
<dbReference type="AlphaFoldDB" id="A0A0C1QRT4"/>
<organism evidence="2">
    <name type="scientific">Tolypothrix bouteillei VB521301</name>
    <dbReference type="NCBI Taxonomy" id="1479485"/>
    <lineage>
        <taxon>Bacteria</taxon>
        <taxon>Bacillati</taxon>
        <taxon>Cyanobacteriota</taxon>
        <taxon>Cyanophyceae</taxon>
        <taxon>Nostocales</taxon>
        <taxon>Tolypothrichaceae</taxon>
        <taxon>Tolypothrix</taxon>
    </lineage>
</organism>
<name>A0A0C1QRT4_9CYAN</name>
<evidence type="ECO:0000313" key="2">
    <source>
        <dbReference type="EMBL" id="KIE06538.1"/>
    </source>
</evidence>
<dbReference type="Pfam" id="PF00248">
    <property type="entry name" value="Aldo_ket_red"/>
    <property type="match status" value="1"/>
</dbReference>
<dbReference type="STRING" id="1479485.DA73_0234785"/>
<reference evidence="2" key="1">
    <citation type="journal article" date="2015" name="Genome Announc.">
        <title>Draft Genome Sequence of Tolypothrix boutellei Strain VB521301.</title>
        <authorList>
            <person name="Chandrababunaidu M.M."/>
            <person name="Singh D."/>
            <person name="Sen D."/>
            <person name="Bhan S."/>
            <person name="Das S."/>
            <person name="Gupta A."/>
            <person name="Adhikary S.P."/>
            <person name="Tripathy S."/>
        </authorList>
    </citation>
    <scope>NUCLEOTIDE SEQUENCE</scope>
    <source>
        <strain evidence="2">VB521301</strain>
    </source>
</reference>
<evidence type="ECO:0000259" key="1">
    <source>
        <dbReference type="Pfam" id="PF00248"/>
    </source>
</evidence>
<dbReference type="PANTHER" id="PTHR43638">
    <property type="entry name" value="OXIDOREDUCTASE, ALDO/KETO REDUCTASE FAMILY PROTEIN"/>
    <property type="match status" value="1"/>
</dbReference>
<dbReference type="Gene3D" id="3.20.20.100">
    <property type="entry name" value="NADP-dependent oxidoreductase domain"/>
    <property type="match status" value="1"/>
</dbReference>
<dbReference type="SUPFAM" id="SSF51430">
    <property type="entry name" value="NAD(P)-linked oxidoreductase"/>
    <property type="match status" value="1"/>
</dbReference>
<accession>A0A0C1QRT4</accession>
<proteinExistence type="predicted"/>